<sequence>MELKQYQQAVLNDLAQYIAILKEQGSNHKAFSTYWKQNGITLQQGEETFHPYCDTMNGAPNMTIKVPTAGGKTFIACNAIRTIFDAMPVNRTKVVAWFVPSDTILKQTYENLKNPQHPYRQRIDTLFNGRVEVYDKQALLFGQNFNPTIIKEQLSIFVLSIQSFATKATDKRLVYNENENLAEFAKTYSPNEKHIEGADETSLIQVIAHLNPVTIIDESHNFEGDLRIDTLTNINPCFVLNLTATPRNKSNIISFVDPASLKRENMVKLPVMVSNYQNHIDVINSAIALRKNLEDKAKSEETNGGDYIRPIVLFQAQPKNDEDSVTFSNIKAKLVKAGIPNEEIKIKTANQNELKGIDLMSRECPVRYIITVNALKEGWDCPFAYILASVANRSSKIDVEQILGRILRQPYTRQHGSALLNMSYVLTSSTNFHTTIDNVVECLRMSGYSRRDYIANDTTINKTDTPNEPMLNFRNDEALKLGSVNDPKNGETAQEEQSEWNFKAEDIIMPSTSQQKAIQEDSATISLMKQAEEMSRTYERQVKESTNSGISEEIMQKTNIYPIRKSYEDLAESILLPKFYVNTEKDYGIFGTSSTKILVTPEVLLEGFNLLAEDRHIEFNYNTSNIRRIDIDKNNENDITAFTVKEKEAFELENFYGNIQDKNSIIVQLSKSIRDDITQDNSISDGELHTYITNVLQDYDLSHLQMLGKNLNETVQSFKSKVKALKISYAKRQFEGKIRSGQISLQPTEHLPNDIILSKDKAPAIEKKMYQEEEGFNGFERTVIEQVISLDCVKCWHRNQERGKGFCINGFINAYPDFIIILNNGITVMLETKGNYLDGSDSKNKLVCGDTWSKLAGAKFYYFMVFENSPIEGAVSVNTFINNLQQLGANQ</sequence>
<dbReference type="SUPFAM" id="SSF52540">
    <property type="entry name" value="P-loop containing nucleoside triphosphate hydrolases"/>
    <property type="match status" value="1"/>
</dbReference>
<dbReference type="GO" id="GO:0005524">
    <property type="term" value="F:ATP binding"/>
    <property type="evidence" value="ECO:0007669"/>
    <property type="project" value="InterPro"/>
</dbReference>
<feature type="domain" description="Helicase/UvrB N-terminal" evidence="1">
    <location>
        <begin position="1"/>
        <end position="247"/>
    </location>
</feature>
<proteinExistence type="predicted"/>
<dbReference type="Gene3D" id="3.40.50.300">
    <property type="entry name" value="P-loop containing nucleotide triphosphate hydrolases"/>
    <property type="match status" value="2"/>
</dbReference>
<reference evidence="2 3" key="1">
    <citation type="submission" date="2017-07" db="EMBL/GenBank/DDBJ databases">
        <title>Draft genome sequence of Prevotella copri isolated from the gut of healthy adult Indian.</title>
        <authorList>
            <person name="Das B."/>
            <person name="Bag S."/>
            <person name="Ghosh T.S."/>
        </authorList>
    </citation>
    <scope>NUCLEOTIDE SEQUENCE [LARGE SCALE GENOMIC DNA]</scope>
    <source>
        <strain evidence="2 3">Indica</strain>
    </source>
</reference>
<keyword evidence="2" id="KW-0255">Endonuclease</keyword>
<dbReference type="RefSeq" id="WP_089544818.1">
    <property type="nucleotide sequence ID" value="NZ_NMPZ01000024.1"/>
</dbReference>
<dbReference type="Pfam" id="PF04851">
    <property type="entry name" value="ResIII"/>
    <property type="match status" value="1"/>
</dbReference>
<keyword evidence="2" id="KW-0540">Nuclease</keyword>
<dbReference type="GO" id="GO:0003677">
    <property type="term" value="F:DNA binding"/>
    <property type="evidence" value="ECO:0007669"/>
    <property type="project" value="InterPro"/>
</dbReference>
<dbReference type="AlphaFoldDB" id="A0AA91THY5"/>
<keyword evidence="2" id="KW-0378">Hydrolase</keyword>
<dbReference type="Proteomes" id="UP000215155">
    <property type="component" value="Unassembled WGS sequence"/>
</dbReference>
<dbReference type="InterPro" id="IPR006935">
    <property type="entry name" value="Helicase/UvrB_N"/>
</dbReference>
<name>A0AA91THY5_9BACT</name>
<evidence type="ECO:0000259" key="1">
    <source>
        <dbReference type="Pfam" id="PF04851"/>
    </source>
</evidence>
<dbReference type="GO" id="GO:0016787">
    <property type="term" value="F:hydrolase activity"/>
    <property type="evidence" value="ECO:0007669"/>
    <property type="project" value="InterPro"/>
</dbReference>
<gene>
    <name evidence="2" type="ORF">CFT61_12890</name>
</gene>
<accession>A0AA91THY5</accession>
<protein>
    <submittedName>
        <fullName evidence="2">Type III restriction endonuclease subunit R</fullName>
    </submittedName>
</protein>
<dbReference type="CDD" id="cd18785">
    <property type="entry name" value="SF2_C"/>
    <property type="match status" value="1"/>
</dbReference>
<dbReference type="GO" id="GO:0004519">
    <property type="term" value="F:endonuclease activity"/>
    <property type="evidence" value="ECO:0007669"/>
    <property type="project" value="UniProtKB-KW"/>
</dbReference>
<evidence type="ECO:0000313" key="3">
    <source>
        <dbReference type="Proteomes" id="UP000215155"/>
    </source>
</evidence>
<organism evidence="2 3">
    <name type="scientific">Segatella copri</name>
    <dbReference type="NCBI Taxonomy" id="165179"/>
    <lineage>
        <taxon>Bacteria</taxon>
        <taxon>Pseudomonadati</taxon>
        <taxon>Bacteroidota</taxon>
        <taxon>Bacteroidia</taxon>
        <taxon>Bacteroidales</taxon>
        <taxon>Prevotellaceae</taxon>
        <taxon>Segatella</taxon>
    </lineage>
</organism>
<evidence type="ECO:0000313" key="2">
    <source>
        <dbReference type="EMBL" id="OXL43076.1"/>
    </source>
</evidence>
<dbReference type="REBASE" id="214347">
    <property type="entry name" value="PcoInORF12895P"/>
</dbReference>
<dbReference type="InterPro" id="IPR027417">
    <property type="entry name" value="P-loop_NTPase"/>
</dbReference>
<comment type="caution">
    <text evidence="2">The sequence shown here is derived from an EMBL/GenBank/DDBJ whole genome shotgun (WGS) entry which is preliminary data.</text>
</comment>
<dbReference type="EMBL" id="NMPZ01000024">
    <property type="protein sequence ID" value="OXL43076.1"/>
    <property type="molecule type" value="Genomic_DNA"/>
</dbReference>